<dbReference type="InterPro" id="IPR049270">
    <property type="entry name" value="CFAP58_CC"/>
</dbReference>
<dbReference type="GO" id="GO:0005856">
    <property type="term" value="C:cytoskeleton"/>
    <property type="evidence" value="ECO:0007669"/>
    <property type="project" value="TreeGrafter"/>
</dbReference>
<dbReference type="AlphaFoldDB" id="A0AAV1I6D3"/>
<feature type="domain" description="Cilia- and flagella-associated protein 58 central coiled coil" evidence="4">
    <location>
        <begin position="364"/>
        <end position="667"/>
    </location>
</feature>
<proteinExistence type="predicted"/>
<evidence type="ECO:0000313" key="6">
    <source>
        <dbReference type="Proteomes" id="UP001314263"/>
    </source>
</evidence>
<name>A0AAV1I6D3_9CHLO</name>
<evidence type="ECO:0000256" key="1">
    <source>
        <dbReference type="ARBA" id="ARBA00023054"/>
    </source>
</evidence>
<evidence type="ECO:0000259" key="4">
    <source>
        <dbReference type="Pfam" id="PF21771"/>
    </source>
</evidence>
<feature type="region of interest" description="Disordered" evidence="3">
    <location>
        <begin position="356"/>
        <end position="399"/>
    </location>
</feature>
<dbReference type="PANTHER" id="PTHR32083">
    <property type="entry name" value="CILIA AND FLAGELLA-ASSOCIATED PROTEIN 58-RELATED"/>
    <property type="match status" value="1"/>
</dbReference>
<organism evidence="5 6">
    <name type="scientific">Coccomyxa viridis</name>
    <dbReference type="NCBI Taxonomy" id="1274662"/>
    <lineage>
        <taxon>Eukaryota</taxon>
        <taxon>Viridiplantae</taxon>
        <taxon>Chlorophyta</taxon>
        <taxon>core chlorophytes</taxon>
        <taxon>Trebouxiophyceae</taxon>
        <taxon>Trebouxiophyceae incertae sedis</taxon>
        <taxon>Coccomyxaceae</taxon>
        <taxon>Coccomyxa</taxon>
    </lineage>
</organism>
<dbReference type="EMBL" id="CAUYUE010000005">
    <property type="protein sequence ID" value="CAK0778904.1"/>
    <property type="molecule type" value="Genomic_DNA"/>
</dbReference>
<accession>A0AAV1I6D3</accession>
<dbReference type="Proteomes" id="UP001314263">
    <property type="component" value="Unassembled WGS sequence"/>
</dbReference>
<dbReference type="PANTHER" id="PTHR32083:SF0">
    <property type="entry name" value="CILIA AND FLAGELLA-ASSOCIATED PROTEIN 58"/>
    <property type="match status" value="1"/>
</dbReference>
<gene>
    <name evidence="5" type="ORF">CVIRNUC_004664</name>
</gene>
<sequence length="875" mass="100071">MTEMEESLLLTKDQDAEKRAFREVMESLRADNVPQKVSMEYEKLFKALKQSHGTERQLRQQLEEQAHTQTQDVARVSAALKLGEEDAAAASRLREELQRLQAALKSFQEKEASALETEQSLRRENSHLQTLVDAGTSLASRDDSAMGALQKSFSELMQEREQQDKALIAARREAAQHMQRVREGEESVAKMELEARAMRDQVAAAKAELDREARKRERVEKDGAESRGRAEALALELRERKQEAFLLEQRMQRMDAIAKEQRLASERGQREHVHLAERHSKMLRELHEATAAAAAPKAGSAEKLTQLRLKEDALMAARADVAKVNSQKEAALAKAKAVEKQKMDMQLQHEELRATVRSKEKELEAQRSRAEQLEKHEARAAQEREALDQQHVKAEDAAHRQADRVKELEHAGKVLEAEVGTLRAEATKLLKQLQAIERERDALRGDLQASRNKCADREAEVSSCRTAAVEHAKQMAELHGRIRHDETKLAAEHAQHSAAAKDLVQAHEQILELKRRTRVAEFDAATNTDKAKKLTADLSHMEAEKLRLACQSEAVKTRLKRLEQERREAEAAEKEREAEHMRLKLVIAEAKKERLRWRRELDQAMGDRDMLGTQLVRRNDELALLYEKLRLQEATIVQGRKAYGDQSDELQHQKLLYGDLQREMEILRTRSESIAMLKTEVHHLGRQILQERSKVKVLSKELESTLNVHRWRSLEGSDPGAYELIMKCQALQRRLIFSIEACVDKDHRIAELEKLQEELKAILARQPGPESAVLISDLQAQLREKEKQLRGLTSELIMEQAGVEEHKDSVTRLQRELMDVKRLWLEAKRQVHLARQAQAKRFEDENRESRKEMMASCVITDITPLTGTALIPAVH</sequence>
<comment type="caution">
    <text evidence="5">The sequence shown here is derived from an EMBL/GenBank/DDBJ whole genome shotgun (WGS) entry which is preliminary data.</text>
</comment>
<evidence type="ECO:0000256" key="2">
    <source>
        <dbReference type="SAM" id="Coils"/>
    </source>
</evidence>
<feature type="region of interest" description="Disordered" evidence="3">
    <location>
        <begin position="208"/>
        <end position="227"/>
    </location>
</feature>
<feature type="coiled-coil region" evidence="2">
    <location>
        <begin position="90"/>
        <end position="117"/>
    </location>
</feature>
<dbReference type="Pfam" id="PF21771">
    <property type="entry name" value="CFAP58_CC"/>
    <property type="match status" value="1"/>
</dbReference>
<feature type="coiled-coil region" evidence="2">
    <location>
        <begin position="545"/>
        <end position="607"/>
    </location>
</feature>
<keyword evidence="1 2" id="KW-0175">Coiled coil</keyword>
<evidence type="ECO:0000256" key="3">
    <source>
        <dbReference type="SAM" id="MobiDB-lite"/>
    </source>
</evidence>
<evidence type="ECO:0000313" key="5">
    <source>
        <dbReference type="EMBL" id="CAK0778904.1"/>
    </source>
</evidence>
<reference evidence="5 6" key="1">
    <citation type="submission" date="2023-10" db="EMBL/GenBank/DDBJ databases">
        <authorList>
            <person name="Maclean D."/>
            <person name="Macfadyen A."/>
        </authorList>
    </citation>
    <scope>NUCLEOTIDE SEQUENCE [LARGE SCALE GENOMIC DNA]</scope>
</reference>
<protein>
    <recommendedName>
        <fullName evidence="4">Cilia- and flagella-associated protein 58 central coiled coil domain-containing protein</fullName>
    </recommendedName>
</protein>
<keyword evidence="6" id="KW-1185">Reference proteome</keyword>
<feature type="coiled-coil region" evidence="2">
    <location>
        <begin position="745"/>
        <end position="823"/>
    </location>
</feature>